<evidence type="ECO:0000313" key="12">
    <source>
        <dbReference type="EMBL" id="KAK0384049.1"/>
    </source>
</evidence>
<dbReference type="EMBL" id="JAPDFR010000008">
    <property type="protein sequence ID" value="KAK0384049.1"/>
    <property type="molecule type" value="Genomic_DNA"/>
</dbReference>
<keyword evidence="4 9" id="KW-0732">Signal</keyword>
<sequence length="483" mass="50110">MKVSTMAVLASAGSAAALIKDCTGTAQDEGGNWFCGAVSHILYSGIQGQGSYQAVTQMTDSGECLREAKAYSGPLSPLDEDLSLHFRGPIELAEVAVYYPASSKKRNVEEPSPHVQARRHGHAHFHSERKAKRDMVVATINGQVVSWENNWFGGAAAPTDAPAPAPAPAPAAPASAAPAPAAPAPAAPVLAAPVPAAPVPAAPVSVAAVPTAGAQPPVAATSSSSSSSSSKGSSTSPPANSNVASSGKDWDRVAYYNAQDGVADGLVFLGNYGGEGSGVFDTTWGNSLSYLNADGTGGCAKPEVLKPGLIPSNKEFSIWSSEPCDETCGFARAPEVAYKGFTGANKVFLFSFKMPMDGDRSFNGDMPAIWALNGEIPRAAQYSSCSCWTSGCGEADFIEVLASGDDKCKSTLHLTNGGGSSDYFKRPTDNFVRYAVVFDEPTASMSIRELPDGTDFAEGFDSATVNSWVEGGKDELFSLFQMG</sequence>
<feature type="domain" description="Cell wall protein YJL171C/Tos1 C-terminal" evidence="10">
    <location>
        <begin position="249"/>
        <end position="468"/>
    </location>
</feature>
<feature type="region of interest" description="Disordered" evidence="8">
    <location>
        <begin position="106"/>
        <end position="130"/>
    </location>
</feature>
<dbReference type="Gene3D" id="2.60.120.200">
    <property type="match status" value="1"/>
</dbReference>
<proteinExistence type="inferred from homology"/>
<dbReference type="EC" id="3.2.1.39" evidence="3"/>
<feature type="compositionally biased region" description="Low complexity" evidence="8">
    <location>
        <begin position="222"/>
        <end position="236"/>
    </location>
</feature>
<feature type="region of interest" description="Disordered" evidence="8">
    <location>
        <begin position="215"/>
        <end position="246"/>
    </location>
</feature>
<evidence type="ECO:0000259" key="11">
    <source>
        <dbReference type="Pfam" id="PF10290"/>
    </source>
</evidence>
<comment type="catalytic activity">
    <reaction evidence="1">
        <text>Hydrolysis of (1-&gt;3)-beta-D-glucosidic linkages in (1-&gt;3)-beta-D-glucans.</text>
        <dbReference type="EC" id="3.2.1.39"/>
    </reaction>
</comment>
<dbReference type="Pfam" id="PF10290">
    <property type="entry name" value="YJL171C_Tos1_N"/>
    <property type="match status" value="1"/>
</dbReference>
<dbReference type="GO" id="GO:0071555">
    <property type="term" value="P:cell wall organization"/>
    <property type="evidence" value="ECO:0007669"/>
    <property type="project" value="UniProtKB-KW"/>
</dbReference>
<feature type="region of interest" description="Disordered" evidence="8">
    <location>
        <begin position="158"/>
        <end position="185"/>
    </location>
</feature>
<gene>
    <name evidence="12" type="ORF">NLU13_8138</name>
</gene>
<evidence type="ECO:0000256" key="9">
    <source>
        <dbReference type="SAM" id="SignalP"/>
    </source>
</evidence>
<keyword evidence="6" id="KW-0326">Glycosidase</keyword>
<protein>
    <recommendedName>
        <fullName evidence="3">glucan endo-1,3-beta-D-glucosidase</fullName>
        <ecNumber evidence="3">3.2.1.39</ecNumber>
    </recommendedName>
</protein>
<dbReference type="Proteomes" id="UP001175261">
    <property type="component" value="Unassembled WGS sequence"/>
</dbReference>
<organism evidence="12 13">
    <name type="scientific">Sarocladium strictum</name>
    <name type="common">Black bundle disease fungus</name>
    <name type="synonym">Acremonium strictum</name>
    <dbReference type="NCBI Taxonomy" id="5046"/>
    <lineage>
        <taxon>Eukaryota</taxon>
        <taxon>Fungi</taxon>
        <taxon>Dikarya</taxon>
        <taxon>Ascomycota</taxon>
        <taxon>Pezizomycotina</taxon>
        <taxon>Sordariomycetes</taxon>
        <taxon>Hypocreomycetidae</taxon>
        <taxon>Hypocreales</taxon>
        <taxon>Sarocladiaceae</taxon>
        <taxon>Sarocladium</taxon>
    </lineage>
</organism>
<dbReference type="InterPro" id="IPR018805">
    <property type="entry name" value="YJL171C/Tos1_C"/>
</dbReference>
<evidence type="ECO:0000313" key="13">
    <source>
        <dbReference type="Proteomes" id="UP001175261"/>
    </source>
</evidence>
<keyword evidence="13" id="KW-1185">Reference proteome</keyword>
<evidence type="ECO:0000256" key="7">
    <source>
        <dbReference type="ARBA" id="ARBA00023316"/>
    </source>
</evidence>
<feature type="domain" description="Cell wall protein YJL171C/Tos1 N-terminal" evidence="11">
    <location>
        <begin position="40"/>
        <end position="100"/>
    </location>
</feature>
<accession>A0AA39L4X3</accession>
<dbReference type="GO" id="GO:0042973">
    <property type="term" value="F:glucan endo-1,3-beta-D-glucosidase activity"/>
    <property type="evidence" value="ECO:0007669"/>
    <property type="project" value="UniProtKB-EC"/>
</dbReference>
<keyword evidence="5" id="KW-0378">Hydrolase</keyword>
<dbReference type="AlphaFoldDB" id="A0AA39L4X3"/>
<evidence type="ECO:0000256" key="5">
    <source>
        <dbReference type="ARBA" id="ARBA00022801"/>
    </source>
</evidence>
<evidence type="ECO:0000256" key="6">
    <source>
        <dbReference type="ARBA" id="ARBA00023295"/>
    </source>
</evidence>
<evidence type="ECO:0000259" key="10">
    <source>
        <dbReference type="Pfam" id="PF10287"/>
    </source>
</evidence>
<reference evidence="12" key="1">
    <citation type="submission" date="2022-10" db="EMBL/GenBank/DDBJ databases">
        <title>Determination and structural analysis of whole genome sequence of Sarocladium strictum F4-1.</title>
        <authorList>
            <person name="Hu L."/>
            <person name="Jiang Y."/>
        </authorList>
    </citation>
    <scope>NUCLEOTIDE SEQUENCE</scope>
    <source>
        <strain evidence="12">F4-1</strain>
    </source>
</reference>
<dbReference type="InterPro" id="IPR018807">
    <property type="entry name" value="YJL171C/Tos1_N"/>
</dbReference>
<feature type="compositionally biased region" description="Pro residues" evidence="8">
    <location>
        <begin position="161"/>
        <end position="171"/>
    </location>
</feature>
<feature type="chain" id="PRO_5041322011" description="glucan endo-1,3-beta-D-glucosidase" evidence="9">
    <location>
        <begin position="17"/>
        <end position="483"/>
    </location>
</feature>
<dbReference type="Pfam" id="PF10287">
    <property type="entry name" value="YJL171C_Tos1_C"/>
    <property type="match status" value="1"/>
</dbReference>
<keyword evidence="7" id="KW-0961">Cell wall biogenesis/degradation</keyword>
<dbReference type="PANTHER" id="PTHR31737:SF2">
    <property type="entry name" value="PROTEIN TOS1"/>
    <property type="match status" value="1"/>
</dbReference>
<comment type="caution">
    <text evidence="12">The sequence shown here is derived from an EMBL/GenBank/DDBJ whole genome shotgun (WGS) entry which is preliminary data.</text>
</comment>
<dbReference type="GO" id="GO:0009277">
    <property type="term" value="C:fungal-type cell wall"/>
    <property type="evidence" value="ECO:0007669"/>
    <property type="project" value="TreeGrafter"/>
</dbReference>
<dbReference type="PANTHER" id="PTHR31737">
    <property type="entry name" value="PROTEIN TOS1"/>
    <property type="match status" value="1"/>
</dbReference>
<evidence type="ECO:0000256" key="8">
    <source>
        <dbReference type="SAM" id="MobiDB-lite"/>
    </source>
</evidence>
<feature type="signal peptide" evidence="9">
    <location>
        <begin position="1"/>
        <end position="16"/>
    </location>
</feature>
<evidence type="ECO:0000256" key="4">
    <source>
        <dbReference type="ARBA" id="ARBA00022729"/>
    </source>
</evidence>
<evidence type="ECO:0000256" key="3">
    <source>
        <dbReference type="ARBA" id="ARBA00012780"/>
    </source>
</evidence>
<comment type="similarity">
    <text evidence="2">Belongs to the PGA52 family.</text>
</comment>
<name>A0AA39L4X3_SARSR</name>
<evidence type="ECO:0000256" key="2">
    <source>
        <dbReference type="ARBA" id="ARBA00006055"/>
    </source>
</evidence>
<evidence type="ECO:0000256" key="1">
    <source>
        <dbReference type="ARBA" id="ARBA00000382"/>
    </source>
</evidence>